<dbReference type="Proteomes" id="UP000051012">
    <property type="component" value="Unassembled WGS sequence"/>
</dbReference>
<feature type="domain" description="Peptidase S9 prolyl oligopeptidase catalytic" evidence="9">
    <location>
        <begin position="445"/>
        <end position="655"/>
    </location>
</feature>
<evidence type="ECO:0000256" key="5">
    <source>
        <dbReference type="ARBA" id="ARBA00022990"/>
    </source>
</evidence>
<dbReference type="EMBL" id="LJNI01000047">
    <property type="protein sequence ID" value="KPJ72936.1"/>
    <property type="molecule type" value="Genomic_DNA"/>
</dbReference>
<sequence>MKRRLIDIQDLYKIKFLKEIALSPDGNKIACTIEWMDKKKNKYFSNLYVITDDGEKHHYIRGNKNIKNPQWSPNGKFISFVLTEKEEQNIWFIPVDGGEAFALTDTKGFFEKYEWTPDCKNIICEFTIKKEDKERIPEKGKPPLYYHIKNALYKVDGFGILPEERSHIWKINVRSGKMVQLTHGQNGDYSPSVSPDGKKIVFISNRNKNWEEKFTYIDIFIIDINGEKEKRVKTPVGPKGRPVFSPNGKMIAYIGRKYPDEYVGWRNYYLWVVPVRGGKAVNITKSLGRSPYDMTIDDLGHYDVSYLKFSNDSRSIFFTASDNGSTNLYVVDVMTHKIRKFIGESERIYAFDYNGEDTFAQAISNPIDPGSLYIFRNNIRKKVVDLNRNYFNTHRVAKPEEFRFKGDKGDDIHGWLLKPPNFNKKKKYPLIVQIHGGPHMAYGNSFFHEFQVLAANGYIVFYSNPHGSQGYGEKFARALHNRWGIPDSKDILKAVKLLTQRKYIDKKRMGVMGGSYGGFMTNWLIGHTDIFRVAVTMRSVVSMFSQCGSDYGFLRNRSFKGNWWEKNNFQFYWNMSPLKYVKHMKTPLLIIHSEQDHRCPITQAEELFVALKILKRDVEMVRFPIDGHELSRHGTPRRREKRLACILDFIGRYLKK</sequence>
<evidence type="ECO:0000259" key="9">
    <source>
        <dbReference type="Pfam" id="PF00326"/>
    </source>
</evidence>
<keyword evidence="2" id="KW-0645">Protease</keyword>
<evidence type="ECO:0000256" key="6">
    <source>
        <dbReference type="ARBA" id="ARBA00032284"/>
    </source>
</evidence>
<proteinExistence type="inferred from homology"/>
<dbReference type="Gene3D" id="2.120.10.30">
    <property type="entry name" value="TolB, C-terminal domain"/>
    <property type="match status" value="2"/>
</dbReference>
<dbReference type="PROSITE" id="PS00708">
    <property type="entry name" value="PRO_ENDOPEP_SER"/>
    <property type="match status" value="1"/>
</dbReference>
<reference evidence="10 11" key="1">
    <citation type="journal article" date="2015" name="Microbiome">
        <title>Genomic resolution of linkages in carbon, nitrogen, and sulfur cycling among widespread estuary sediment bacteria.</title>
        <authorList>
            <person name="Baker B.J."/>
            <person name="Lazar C.S."/>
            <person name="Teske A.P."/>
            <person name="Dick G.J."/>
        </authorList>
    </citation>
    <scope>NUCLEOTIDE SEQUENCE [LARGE SCALE GENOMIC DNA]</scope>
    <source>
        <strain evidence="10">DG_78</strain>
    </source>
</reference>
<organism evidence="10 11">
    <name type="scientific">candidate division TA06 bacterium DG_78</name>
    <dbReference type="NCBI Taxonomy" id="1703772"/>
    <lineage>
        <taxon>Bacteria</taxon>
        <taxon>Bacteria division TA06</taxon>
    </lineage>
</organism>
<gene>
    <name evidence="10" type="ORF">AMJ52_04575</name>
</gene>
<dbReference type="SUPFAM" id="SSF82171">
    <property type="entry name" value="DPP6 N-terminal domain-like"/>
    <property type="match status" value="1"/>
</dbReference>
<dbReference type="InterPro" id="IPR002471">
    <property type="entry name" value="Pept_S9_AS"/>
</dbReference>
<evidence type="ECO:0000313" key="11">
    <source>
        <dbReference type="Proteomes" id="UP000051012"/>
    </source>
</evidence>
<dbReference type="Pfam" id="PF00326">
    <property type="entry name" value="Peptidase_S9"/>
    <property type="match status" value="1"/>
</dbReference>
<name>A0A0S7YDV9_UNCT6</name>
<dbReference type="AlphaFoldDB" id="A0A0S7YDV9"/>
<dbReference type="Pfam" id="PF07676">
    <property type="entry name" value="PD40"/>
    <property type="match status" value="2"/>
</dbReference>
<comment type="similarity">
    <text evidence="1">Belongs to the peptidase S9C family.</text>
</comment>
<evidence type="ECO:0000256" key="2">
    <source>
        <dbReference type="ARBA" id="ARBA00022670"/>
    </source>
</evidence>
<dbReference type="Gene3D" id="3.40.50.1820">
    <property type="entry name" value="alpha/beta hydrolase"/>
    <property type="match status" value="1"/>
</dbReference>
<evidence type="ECO:0000313" key="10">
    <source>
        <dbReference type="EMBL" id="KPJ72936.1"/>
    </source>
</evidence>
<dbReference type="FunFam" id="3.40.50.1820:FF:000028">
    <property type="entry name" value="S9 family peptidase"/>
    <property type="match status" value="1"/>
</dbReference>
<evidence type="ECO:0000256" key="1">
    <source>
        <dbReference type="ARBA" id="ARBA00010040"/>
    </source>
</evidence>
<keyword evidence="5" id="KW-0007">Acetylation</keyword>
<keyword evidence="3" id="KW-0378">Hydrolase</keyword>
<dbReference type="PATRIC" id="fig|1703772.3.peg.1500"/>
<evidence type="ECO:0000256" key="8">
    <source>
        <dbReference type="ARBA" id="ARBA00045885"/>
    </source>
</evidence>
<comment type="function">
    <text evidence="8">This enzyme catalyzes the hydrolysis of the N-terminal peptide bond of an N-acetylated peptide to generate an N-acetylated amino acid and a peptide with a free N-terminus. It preferentially cleaves off Ac-Ala, Ac-Met and Ac-Ser. Also, involved in the degradation of oxidized and glycated proteins.</text>
</comment>
<evidence type="ECO:0000256" key="3">
    <source>
        <dbReference type="ARBA" id="ARBA00022801"/>
    </source>
</evidence>
<evidence type="ECO:0000256" key="4">
    <source>
        <dbReference type="ARBA" id="ARBA00022825"/>
    </source>
</evidence>
<protein>
    <recommendedName>
        <fullName evidence="7">Acyl-peptide hydrolase</fullName>
    </recommendedName>
    <alternativeName>
        <fullName evidence="6">Acylaminoacyl-peptidase</fullName>
    </alternativeName>
</protein>
<keyword evidence="4" id="KW-0720">Serine protease</keyword>
<comment type="caution">
    <text evidence="10">The sequence shown here is derived from an EMBL/GenBank/DDBJ whole genome shotgun (WGS) entry which is preliminary data.</text>
</comment>
<dbReference type="PANTHER" id="PTHR42776">
    <property type="entry name" value="SERINE PEPTIDASE S9 FAMILY MEMBER"/>
    <property type="match status" value="1"/>
</dbReference>
<dbReference type="InterPro" id="IPR011042">
    <property type="entry name" value="6-blade_b-propeller_TolB-like"/>
</dbReference>
<dbReference type="SUPFAM" id="SSF53474">
    <property type="entry name" value="alpha/beta-Hydrolases"/>
    <property type="match status" value="1"/>
</dbReference>
<dbReference type="InterPro" id="IPR029058">
    <property type="entry name" value="AB_hydrolase_fold"/>
</dbReference>
<evidence type="ECO:0000256" key="7">
    <source>
        <dbReference type="ARBA" id="ARBA00032596"/>
    </source>
</evidence>
<dbReference type="GO" id="GO:0006508">
    <property type="term" value="P:proteolysis"/>
    <property type="evidence" value="ECO:0007669"/>
    <property type="project" value="UniProtKB-KW"/>
</dbReference>
<dbReference type="PANTHER" id="PTHR42776:SF27">
    <property type="entry name" value="DIPEPTIDYL PEPTIDASE FAMILY MEMBER 6"/>
    <property type="match status" value="1"/>
</dbReference>
<dbReference type="InterPro" id="IPR011659">
    <property type="entry name" value="WD40"/>
</dbReference>
<dbReference type="InterPro" id="IPR001375">
    <property type="entry name" value="Peptidase_S9_cat"/>
</dbReference>
<accession>A0A0S7YDV9</accession>
<dbReference type="GO" id="GO:0004252">
    <property type="term" value="F:serine-type endopeptidase activity"/>
    <property type="evidence" value="ECO:0007669"/>
    <property type="project" value="InterPro"/>
</dbReference>